<dbReference type="SMART" id="SM00530">
    <property type="entry name" value="HTH_XRE"/>
    <property type="match status" value="1"/>
</dbReference>
<comment type="caution">
    <text evidence="4">The sequence shown here is derived from an EMBL/GenBank/DDBJ whole genome shotgun (WGS) entry which is preliminary data.</text>
</comment>
<dbReference type="CDD" id="cd00093">
    <property type="entry name" value="HTH_XRE"/>
    <property type="match status" value="1"/>
</dbReference>
<dbReference type="Pfam" id="PF01381">
    <property type="entry name" value="HTH_3"/>
    <property type="match status" value="1"/>
</dbReference>
<organism evidence="4 5">
    <name type="scientific">Pedobacter rhodius</name>
    <dbReference type="NCBI Taxonomy" id="3004098"/>
    <lineage>
        <taxon>Bacteria</taxon>
        <taxon>Pseudomonadati</taxon>
        <taxon>Bacteroidota</taxon>
        <taxon>Sphingobacteriia</taxon>
        <taxon>Sphingobacteriales</taxon>
        <taxon>Sphingobacteriaceae</taxon>
        <taxon>Pedobacter</taxon>
    </lineage>
</organism>
<evidence type="ECO:0000313" key="5">
    <source>
        <dbReference type="Proteomes" id="UP001144341"/>
    </source>
</evidence>
<dbReference type="Proteomes" id="UP001144341">
    <property type="component" value="Unassembled WGS sequence"/>
</dbReference>
<keyword evidence="5" id="KW-1185">Reference proteome</keyword>
<dbReference type="InterPro" id="IPR001387">
    <property type="entry name" value="Cro/C1-type_HTH"/>
</dbReference>
<protein>
    <submittedName>
        <fullName evidence="4">Helix-turn-helix transcriptional regulator</fullName>
    </submittedName>
</protein>
<feature type="domain" description="HTH cro/C1-type" evidence="3">
    <location>
        <begin position="20"/>
        <end position="74"/>
    </location>
</feature>
<evidence type="ECO:0000256" key="1">
    <source>
        <dbReference type="ARBA" id="ARBA00023125"/>
    </source>
</evidence>
<dbReference type="RefSeq" id="WP_269416033.1">
    <property type="nucleotide sequence ID" value="NZ_JAPWGL010000003.1"/>
</dbReference>
<name>A0ABT4KZ87_9SPHI</name>
<dbReference type="PROSITE" id="PS50943">
    <property type="entry name" value="HTH_CROC1"/>
    <property type="match status" value="1"/>
</dbReference>
<evidence type="ECO:0000313" key="4">
    <source>
        <dbReference type="EMBL" id="MCZ4224253.1"/>
    </source>
</evidence>
<evidence type="ECO:0000259" key="3">
    <source>
        <dbReference type="PROSITE" id="PS50943"/>
    </source>
</evidence>
<evidence type="ECO:0000256" key="2">
    <source>
        <dbReference type="SAM" id="Coils"/>
    </source>
</evidence>
<dbReference type="SUPFAM" id="SSF47413">
    <property type="entry name" value="lambda repressor-like DNA-binding domains"/>
    <property type="match status" value="1"/>
</dbReference>
<dbReference type="Gene3D" id="1.10.260.40">
    <property type="entry name" value="lambda repressor-like DNA-binding domains"/>
    <property type="match status" value="1"/>
</dbReference>
<dbReference type="PANTHER" id="PTHR46558">
    <property type="entry name" value="TRACRIPTIONAL REGULATORY PROTEIN-RELATED-RELATED"/>
    <property type="match status" value="1"/>
</dbReference>
<feature type="coiled-coil region" evidence="2">
    <location>
        <begin position="85"/>
        <end position="119"/>
    </location>
</feature>
<accession>A0ABT4KZ87</accession>
<sequence length="123" mass="14783">MKSKKLTRLEMKQVFSYENLRKFRDEKCYSQEYIAKLLNVEQSTYQRIESGRIKITMDRLIKLAAIFKKPIQSFSEQENESINEIELMKKIISQQEKRIVELEAKVNRKNLKIDELKKIINIK</sequence>
<dbReference type="EMBL" id="JAPWGL010000003">
    <property type="protein sequence ID" value="MCZ4224253.1"/>
    <property type="molecule type" value="Genomic_DNA"/>
</dbReference>
<gene>
    <name evidence="4" type="ORF">O0931_13140</name>
</gene>
<reference evidence="4" key="1">
    <citation type="submission" date="2022-12" db="EMBL/GenBank/DDBJ databases">
        <title>Genome sequence of SJ11.</title>
        <authorList>
            <person name="Woo H."/>
        </authorList>
    </citation>
    <scope>NUCLEOTIDE SEQUENCE</scope>
    <source>
        <strain evidence="4">SJ11</strain>
    </source>
</reference>
<keyword evidence="1" id="KW-0238">DNA-binding</keyword>
<dbReference type="InterPro" id="IPR010982">
    <property type="entry name" value="Lambda_DNA-bd_dom_sf"/>
</dbReference>
<keyword evidence="2" id="KW-0175">Coiled coil</keyword>
<proteinExistence type="predicted"/>
<dbReference type="PANTHER" id="PTHR46558:SF14">
    <property type="entry name" value="HTH-TYPE TRANSCRIPTIONAL REGULATOR ANSR"/>
    <property type="match status" value="1"/>
</dbReference>